<sequence length="66" mass="7235">AAADCMDYLAPTAWDARELSKEEPLATLHEVHLVQSTITDNQKHRCQLVMVNGKTAQGLRDTGATI</sequence>
<reference evidence="1" key="1">
    <citation type="submission" date="2022-03" db="EMBL/GenBank/DDBJ databases">
        <authorList>
            <person name="Alioto T."/>
            <person name="Alioto T."/>
            <person name="Gomez Garrido J."/>
        </authorList>
    </citation>
    <scope>NUCLEOTIDE SEQUENCE</scope>
</reference>
<accession>A0AAD1S8S9</accession>
<keyword evidence="2" id="KW-1185">Reference proteome</keyword>
<evidence type="ECO:0000313" key="1">
    <source>
        <dbReference type="EMBL" id="CAH2293743.1"/>
    </source>
</evidence>
<protein>
    <submittedName>
        <fullName evidence="1">Uncharacterized protein</fullName>
    </submittedName>
</protein>
<feature type="non-terminal residue" evidence="1">
    <location>
        <position position="66"/>
    </location>
</feature>
<feature type="non-terminal residue" evidence="1">
    <location>
        <position position="1"/>
    </location>
</feature>
<dbReference type="Proteomes" id="UP001295444">
    <property type="component" value="Chromosome 05"/>
</dbReference>
<gene>
    <name evidence="1" type="ORF">PECUL_23A046942</name>
</gene>
<name>A0AAD1S8S9_PELCU</name>
<organism evidence="1 2">
    <name type="scientific">Pelobates cultripes</name>
    <name type="common">Western spadefoot toad</name>
    <dbReference type="NCBI Taxonomy" id="61616"/>
    <lineage>
        <taxon>Eukaryota</taxon>
        <taxon>Metazoa</taxon>
        <taxon>Chordata</taxon>
        <taxon>Craniata</taxon>
        <taxon>Vertebrata</taxon>
        <taxon>Euteleostomi</taxon>
        <taxon>Amphibia</taxon>
        <taxon>Batrachia</taxon>
        <taxon>Anura</taxon>
        <taxon>Pelobatoidea</taxon>
        <taxon>Pelobatidae</taxon>
        <taxon>Pelobates</taxon>
    </lineage>
</organism>
<evidence type="ECO:0000313" key="2">
    <source>
        <dbReference type="Proteomes" id="UP001295444"/>
    </source>
</evidence>
<dbReference type="EMBL" id="OW240916">
    <property type="protein sequence ID" value="CAH2293743.1"/>
    <property type="molecule type" value="Genomic_DNA"/>
</dbReference>
<proteinExistence type="predicted"/>
<dbReference type="AlphaFoldDB" id="A0AAD1S8S9"/>